<organism evidence="2 3">
    <name type="scientific">Steinernema glaseri</name>
    <dbReference type="NCBI Taxonomy" id="37863"/>
    <lineage>
        <taxon>Eukaryota</taxon>
        <taxon>Metazoa</taxon>
        <taxon>Ecdysozoa</taxon>
        <taxon>Nematoda</taxon>
        <taxon>Chromadorea</taxon>
        <taxon>Rhabditida</taxon>
        <taxon>Tylenchina</taxon>
        <taxon>Panagrolaimomorpha</taxon>
        <taxon>Strongyloidoidea</taxon>
        <taxon>Steinernematidae</taxon>
        <taxon>Steinernema</taxon>
    </lineage>
</organism>
<feature type="transmembrane region" description="Helical" evidence="1">
    <location>
        <begin position="194"/>
        <end position="214"/>
    </location>
</feature>
<evidence type="ECO:0000313" key="3">
    <source>
        <dbReference type="WBParaSite" id="L893_g16971.t1"/>
    </source>
</evidence>
<feature type="transmembrane region" description="Helical" evidence="1">
    <location>
        <begin position="105"/>
        <end position="126"/>
    </location>
</feature>
<feature type="transmembrane region" description="Helical" evidence="1">
    <location>
        <begin position="16"/>
        <end position="38"/>
    </location>
</feature>
<evidence type="ECO:0000256" key="1">
    <source>
        <dbReference type="SAM" id="Phobius"/>
    </source>
</evidence>
<dbReference type="WBParaSite" id="L893_g16971.t1">
    <property type="protein sequence ID" value="L893_g16971.t1"/>
    <property type="gene ID" value="L893_g16971"/>
</dbReference>
<keyword evidence="1" id="KW-0472">Membrane</keyword>
<sequence>MESFLTCLCLPLEKQVALWSGISLFSLHTAIGPLDLFVALDRLLALTCPLKYRVIKTKLLVASLTICTSLYISMFLVYSLYRRPKPPAIIKTIDFVNSQLMEADYVWNMVMIMMNILISVAFAVKLKRFLSSGATIKRTKLVFVNVLLDIPYMAQAHTIVLYQIVLECIFWMAPSLTKVIMEYGFHKKVIVIKAGPVTLTAFMVYVATCSVMYWRKLSRAQKETPNNTLFQQRERSNKIGI</sequence>
<feature type="transmembrane region" description="Helical" evidence="1">
    <location>
        <begin position="59"/>
        <end position="81"/>
    </location>
</feature>
<keyword evidence="1" id="KW-0812">Transmembrane</keyword>
<proteinExistence type="predicted"/>
<accession>A0A1I7YJ84</accession>
<evidence type="ECO:0000313" key="2">
    <source>
        <dbReference type="Proteomes" id="UP000095287"/>
    </source>
</evidence>
<keyword evidence="2" id="KW-1185">Reference proteome</keyword>
<keyword evidence="1" id="KW-1133">Transmembrane helix</keyword>
<dbReference type="AlphaFoldDB" id="A0A1I7YJ84"/>
<feature type="transmembrane region" description="Helical" evidence="1">
    <location>
        <begin position="146"/>
        <end position="174"/>
    </location>
</feature>
<dbReference type="Proteomes" id="UP000095287">
    <property type="component" value="Unplaced"/>
</dbReference>
<protein>
    <submittedName>
        <fullName evidence="3">G_PROTEIN_RECEP_F1_2 domain-containing protein</fullName>
    </submittedName>
</protein>
<name>A0A1I7YJ84_9BILA</name>
<reference evidence="3" key="1">
    <citation type="submission" date="2016-11" db="UniProtKB">
        <authorList>
            <consortium name="WormBaseParasite"/>
        </authorList>
    </citation>
    <scope>IDENTIFICATION</scope>
</reference>